<feature type="region of interest" description="Disordered" evidence="1">
    <location>
        <begin position="84"/>
        <end position="250"/>
    </location>
</feature>
<protein>
    <submittedName>
        <fullName evidence="2">Uncharacterized protein</fullName>
    </submittedName>
</protein>
<organism evidence="2 3">
    <name type="scientific">Citrobacter youngae</name>
    <dbReference type="NCBI Taxonomy" id="133448"/>
    <lineage>
        <taxon>Bacteria</taxon>
        <taxon>Pseudomonadati</taxon>
        <taxon>Pseudomonadota</taxon>
        <taxon>Gammaproteobacteria</taxon>
        <taxon>Enterobacterales</taxon>
        <taxon>Enterobacteriaceae</taxon>
        <taxon>Citrobacter</taxon>
        <taxon>Citrobacter freundii complex</taxon>
    </lineage>
</organism>
<dbReference type="RefSeq" id="WP_147293141.1">
    <property type="nucleotide sequence ID" value="NZ_UIGT01000001.1"/>
</dbReference>
<evidence type="ECO:0000313" key="2">
    <source>
        <dbReference type="EMBL" id="SUX77926.1"/>
    </source>
</evidence>
<evidence type="ECO:0000256" key="1">
    <source>
        <dbReference type="SAM" id="MobiDB-lite"/>
    </source>
</evidence>
<proteinExistence type="predicted"/>
<sequence>MGINDIPADCSTKSRTHNNPGVRGNSICEVSVFNSKTNKLVGVANSGQTPTNISGLISQGPRPLPQAAIKKASIAICVPKPSPGAVRAQASVQTPPPVPPRTDVHKQASVQTPPQVPLRTDVHKQASVQTRPQVPPRTDVHKQASVQTRPQVPPRTDVHKQASVQIRPQVPPRTDVHKQASVQTRPQVPPRTDVHKQASVQTRPQVPLRTDVHKQASVQTPPQVPLRTDVHKQASVQNTPRPAPPGAEDLRRSELKREVLLQPETKVMSNPKSHVAKNATIQAENVAKVKNDVVKKNSVPEKKSLKNKILQFFSIHHSKDALLNLEQRKALAYENRDLINKGVRNILALDVSQSNGSTRLEAFGVFRGAHLEANNTKTYFQETINKMAEGNGELFNGGDDVVAFFNIFKYAINQAYTEMKSGQDKETAKDAFNEMVSLLGSMQQHFANADKNTYNFNNVAQVMFSGMPEALSHLNLEKPTFNLPDGQ</sequence>
<feature type="region of interest" description="Disordered" evidence="1">
    <location>
        <begin position="1"/>
        <end position="20"/>
    </location>
</feature>
<evidence type="ECO:0000313" key="3">
    <source>
        <dbReference type="Proteomes" id="UP000255286"/>
    </source>
</evidence>
<dbReference type="Proteomes" id="UP000255286">
    <property type="component" value="Unassembled WGS sequence"/>
</dbReference>
<dbReference type="AlphaFoldDB" id="A0A9Q7ZKK5"/>
<reference evidence="2 3" key="1">
    <citation type="submission" date="2018-06" db="EMBL/GenBank/DDBJ databases">
        <authorList>
            <consortium name="Pathogen Informatics"/>
            <person name="Doyle S."/>
        </authorList>
    </citation>
    <scope>NUCLEOTIDE SEQUENCE [LARGE SCALE GENOMIC DNA]</scope>
    <source>
        <strain evidence="2 3">NCTC8782</strain>
    </source>
</reference>
<gene>
    <name evidence="2" type="ORF">NCTC8782_00362</name>
</gene>
<accession>A0A9Q7ZKK5</accession>
<dbReference type="EMBL" id="UIGT01000001">
    <property type="protein sequence ID" value="SUX77926.1"/>
    <property type="molecule type" value="Genomic_DNA"/>
</dbReference>
<name>A0A9Q7ZKK5_9ENTR</name>
<comment type="caution">
    <text evidence="2">The sequence shown here is derived from an EMBL/GenBank/DDBJ whole genome shotgun (WGS) entry which is preliminary data.</text>
</comment>